<name>A0AAD7RQC2_9TELE</name>
<feature type="transmembrane region" description="Helical" evidence="1">
    <location>
        <begin position="58"/>
        <end position="77"/>
    </location>
</feature>
<organism evidence="2 3">
    <name type="scientific">Aldrovandia affinis</name>
    <dbReference type="NCBI Taxonomy" id="143900"/>
    <lineage>
        <taxon>Eukaryota</taxon>
        <taxon>Metazoa</taxon>
        <taxon>Chordata</taxon>
        <taxon>Craniata</taxon>
        <taxon>Vertebrata</taxon>
        <taxon>Euteleostomi</taxon>
        <taxon>Actinopterygii</taxon>
        <taxon>Neopterygii</taxon>
        <taxon>Teleostei</taxon>
        <taxon>Notacanthiformes</taxon>
        <taxon>Halosauridae</taxon>
        <taxon>Aldrovandia</taxon>
    </lineage>
</organism>
<dbReference type="AlphaFoldDB" id="A0AAD7RQC2"/>
<proteinExistence type="predicted"/>
<gene>
    <name evidence="2" type="ORF">AAFF_G00134300</name>
</gene>
<dbReference type="Proteomes" id="UP001221898">
    <property type="component" value="Unassembled WGS sequence"/>
</dbReference>
<dbReference type="EMBL" id="JAINUG010000195">
    <property type="protein sequence ID" value="KAJ8388404.1"/>
    <property type="molecule type" value="Genomic_DNA"/>
</dbReference>
<evidence type="ECO:0000313" key="3">
    <source>
        <dbReference type="Proteomes" id="UP001221898"/>
    </source>
</evidence>
<reference evidence="2" key="1">
    <citation type="journal article" date="2023" name="Science">
        <title>Genome structures resolve the early diversification of teleost fishes.</title>
        <authorList>
            <person name="Parey E."/>
            <person name="Louis A."/>
            <person name="Montfort J."/>
            <person name="Bouchez O."/>
            <person name="Roques C."/>
            <person name="Iampietro C."/>
            <person name="Lluch J."/>
            <person name="Castinel A."/>
            <person name="Donnadieu C."/>
            <person name="Desvignes T."/>
            <person name="Floi Bucao C."/>
            <person name="Jouanno E."/>
            <person name="Wen M."/>
            <person name="Mejri S."/>
            <person name="Dirks R."/>
            <person name="Jansen H."/>
            <person name="Henkel C."/>
            <person name="Chen W.J."/>
            <person name="Zahm M."/>
            <person name="Cabau C."/>
            <person name="Klopp C."/>
            <person name="Thompson A.W."/>
            <person name="Robinson-Rechavi M."/>
            <person name="Braasch I."/>
            <person name="Lecointre G."/>
            <person name="Bobe J."/>
            <person name="Postlethwait J.H."/>
            <person name="Berthelot C."/>
            <person name="Roest Crollius H."/>
            <person name="Guiguen Y."/>
        </authorList>
    </citation>
    <scope>NUCLEOTIDE SEQUENCE</scope>
    <source>
        <strain evidence="2">NC1722</strain>
    </source>
</reference>
<sequence>MEKPSKHVTSLIQPISADNLSCIVTHLSWRGELIMRVQRGDSKKHTQKAVSFPFWTDAIFIGCSALVLWILVTISVLKKCPKKSQHVEVLGIQTIYI</sequence>
<keyword evidence="1" id="KW-0812">Transmembrane</keyword>
<accession>A0AAD7RQC2</accession>
<protein>
    <submittedName>
        <fullName evidence="2">Uncharacterized protein</fullName>
    </submittedName>
</protein>
<evidence type="ECO:0000256" key="1">
    <source>
        <dbReference type="SAM" id="Phobius"/>
    </source>
</evidence>
<keyword evidence="1" id="KW-1133">Transmembrane helix</keyword>
<keyword evidence="3" id="KW-1185">Reference proteome</keyword>
<evidence type="ECO:0000313" key="2">
    <source>
        <dbReference type="EMBL" id="KAJ8388404.1"/>
    </source>
</evidence>
<comment type="caution">
    <text evidence="2">The sequence shown here is derived from an EMBL/GenBank/DDBJ whole genome shotgun (WGS) entry which is preliminary data.</text>
</comment>
<keyword evidence="1" id="KW-0472">Membrane</keyword>